<reference evidence="3 4" key="1">
    <citation type="submission" date="2014-02" db="EMBL/GenBank/DDBJ databases">
        <title>The small core and large imbalanced accessory genome model reveals a collaborative survival strategy of Sorangium cellulosum strains in nature.</title>
        <authorList>
            <person name="Han K."/>
            <person name="Peng R."/>
            <person name="Blom J."/>
            <person name="Li Y.-Z."/>
        </authorList>
    </citation>
    <scope>NUCLEOTIDE SEQUENCE [LARGE SCALE GENOMIC DNA]</scope>
    <source>
        <strain evidence="3 4">So0157-18</strain>
    </source>
</reference>
<dbReference type="CDD" id="cd02440">
    <property type="entry name" value="AdoMet_MTases"/>
    <property type="match status" value="1"/>
</dbReference>
<feature type="transmembrane region" description="Helical" evidence="2">
    <location>
        <begin position="197"/>
        <end position="218"/>
    </location>
</feature>
<evidence type="ECO:0000256" key="2">
    <source>
        <dbReference type="SAM" id="Phobius"/>
    </source>
</evidence>
<keyword evidence="1" id="KW-0620">Polyamine biosynthesis</keyword>
<dbReference type="PANTHER" id="PTHR43317">
    <property type="entry name" value="THERMOSPERMINE SYNTHASE ACAULIS5"/>
    <property type="match status" value="1"/>
</dbReference>
<dbReference type="EMBL" id="JELX01004241">
    <property type="protein sequence ID" value="KYF49513.1"/>
    <property type="molecule type" value="Genomic_DNA"/>
</dbReference>
<accession>A0A150P292</accession>
<feature type="transmembrane region" description="Helical" evidence="2">
    <location>
        <begin position="43"/>
        <end position="60"/>
    </location>
</feature>
<dbReference type="Pfam" id="PF01564">
    <property type="entry name" value="Spermine_synth"/>
    <property type="match status" value="1"/>
</dbReference>
<evidence type="ECO:0000313" key="3">
    <source>
        <dbReference type="EMBL" id="KYF49513.1"/>
    </source>
</evidence>
<feature type="transmembrane region" description="Helical" evidence="2">
    <location>
        <begin position="170"/>
        <end position="190"/>
    </location>
</feature>
<evidence type="ECO:0000313" key="4">
    <source>
        <dbReference type="Proteomes" id="UP000075604"/>
    </source>
</evidence>
<dbReference type="InterPro" id="IPR029063">
    <property type="entry name" value="SAM-dependent_MTases_sf"/>
</dbReference>
<name>A0A150P292_SORCE</name>
<keyword evidence="2" id="KW-0472">Membrane</keyword>
<dbReference type="PANTHER" id="PTHR43317:SF1">
    <property type="entry name" value="THERMOSPERMINE SYNTHASE ACAULIS5"/>
    <property type="match status" value="1"/>
</dbReference>
<dbReference type="AlphaFoldDB" id="A0A150P292"/>
<comment type="caution">
    <text evidence="3">The sequence shown here is derived from an EMBL/GenBank/DDBJ whole genome shotgun (WGS) entry which is preliminary data.</text>
</comment>
<dbReference type="Proteomes" id="UP000075604">
    <property type="component" value="Unassembled WGS sequence"/>
</dbReference>
<sequence length="513" mass="55318">MRLLVAVLVAALGGYIALSHEVLWVRVYSFATEGAPEAFGSLLAAYLAGLAGGSLLAGRYCRSAAAERSGQLYRAGWVIVAGALAAFLVAPAVAHLVGRGVDPASTLPVFALASTCLGAGFPLLCHFAIPADELAGARLSYVYVGNIAGSTLGSLVTGLVLLDVLPLRELNVALAIAGAALGVMLMLSASRTARSRVLGGALLAAAIGSFVGSARALYGDLYEKLLYAEEYREHGRFADVIERREGVVTVSRSGTVYGGGSYEGIASVSPLPDKDENRVLRAYLVSAFHPEPREILMIGLGSGSWLQVLANDPDVEHLTVVEINPGFIEAARRAPVVASALDNPKVELLIDDGRRYLGRTSRRFDVIVENTIVYWRSYASMLLSREMMELSRRRLKPGGALYYNTTMSTAAQKTGATVFPYAVRYQNMLIASDDPITIDHARFERKLDAWHIDGRPVLPAGSRAAQLDLLKEQDWRGGPTWEGRESILQRTQGDPIITDDNMATEWWAFDTYP</sequence>
<keyword evidence="2" id="KW-0812">Transmembrane</keyword>
<dbReference type="Gene3D" id="3.40.50.150">
    <property type="entry name" value="Vaccinia Virus protein VP39"/>
    <property type="match status" value="1"/>
</dbReference>
<proteinExistence type="predicted"/>
<feature type="transmembrane region" description="Helical" evidence="2">
    <location>
        <begin position="109"/>
        <end position="129"/>
    </location>
</feature>
<protein>
    <recommendedName>
        <fullName evidence="5">Spermidine synthase</fullName>
    </recommendedName>
</protein>
<keyword evidence="2" id="KW-1133">Transmembrane helix</keyword>
<evidence type="ECO:0008006" key="5">
    <source>
        <dbReference type="Google" id="ProtNLM"/>
    </source>
</evidence>
<organism evidence="3 4">
    <name type="scientific">Sorangium cellulosum</name>
    <name type="common">Polyangium cellulosum</name>
    <dbReference type="NCBI Taxonomy" id="56"/>
    <lineage>
        <taxon>Bacteria</taxon>
        <taxon>Pseudomonadati</taxon>
        <taxon>Myxococcota</taxon>
        <taxon>Polyangia</taxon>
        <taxon>Polyangiales</taxon>
        <taxon>Polyangiaceae</taxon>
        <taxon>Sorangium</taxon>
    </lineage>
</organism>
<feature type="transmembrane region" description="Helical" evidence="2">
    <location>
        <begin position="141"/>
        <end position="164"/>
    </location>
</feature>
<feature type="transmembrane region" description="Helical" evidence="2">
    <location>
        <begin position="72"/>
        <end position="97"/>
    </location>
</feature>
<evidence type="ECO:0000256" key="1">
    <source>
        <dbReference type="ARBA" id="ARBA00023115"/>
    </source>
</evidence>
<dbReference type="GO" id="GO:0006596">
    <property type="term" value="P:polyamine biosynthetic process"/>
    <property type="evidence" value="ECO:0007669"/>
    <property type="project" value="UniProtKB-KW"/>
</dbReference>
<dbReference type="SUPFAM" id="SSF53335">
    <property type="entry name" value="S-adenosyl-L-methionine-dependent methyltransferases"/>
    <property type="match status" value="1"/>
</dbReference>
<gene>
    <name evidence="3" type="ORF">BE04_37435</name>
</gene>